<feature type="coiled-coil region" evidence="2">
    <location>
        <begin position="17"/>
        <end position="44"/>
    </location>
</feature>
<dbReference type="InterPro" id="IPR057654">
    <property type="entry name" value="Znf-CCCH_tandem"/>
</dbReference>
<feature type="compositionally biased region" description="Low complexity" evidence="3">
    <location>
        <begin position="297"/>
        <end position="308"/>
    </location>
</feature>
<dbReference type="eggNOG" id="ENOG502S3N6">
    <property type="taxonomic scope" value="Eukaryota"/>
</dbReference>
<dbReference type="OrthoDB" id="2270193at2759"/>
<feature type="domain" description="C3H1-type" evidence="4">
    <location>
        <begin position="369"/>
        <end position="397"/>
    </location>
</feature>
<dbReference type="STRING" id="933388.S7ZQV6"/>
<dbReference type="AlphaFoldDB" id="S7ZQV6"/>
<feature type="zinc finger region" description="C3H1-type" evidence="1">
    <location>
        <begin position="369"/>
        <end position="397"/>
    </location>
</feature>
<feature type="zinc finger region" description="C3H1-type" evidence="1">
    <location>
        <begin position="431"/>
        <end position="458"/>
    </location>
</feature>
<dbReference type="PANTHER" id="PTHR37543:SF1">
    <property type="entry name" value="CCCH ZINC FINGER DNA BINDING PROTEIN (AFU_ORTHOLOGUE AFUA_5G12760)"/>
    <property type="match status" value="1"/>
</dbReference>
<dbReference type="InterPro" id="IPR057683">
    <property type="entry name" value="DUF7923"/>
</dbReference>
<accession>S7ZQV6</accession>
<dbReference type="EMBL" id="KB644414">
    <property type="protein sequence ID" value="EPS32784.1"/>
    <property type="molecule type" value="Genomic_DNA"/>
</dbReference>
<dbReference type="Pfam" id="PF25543">
    <property type="entry name" value="zf-CCCH_tandem"/>
    <property type="match status" value="1"/>
</dbReference>
<keyword evidence="1" id="KW-0862">Zinc</keyword>
<dbReference type="InterPro" id="IPR000571">
    <property type="entry name" value="Znf_CCCH"/>
</dbReference>
<proteinExistence type="predicted"/>
<dbReference type="Pfam" id="PF25540">
    <property type="entry name" value="DUF7923"/>
    <property type="match status" value="1"/>
</dbReference>
<dbReference type="Proteomes" id="UP000019376">
    <property type="component" value="Unassembled WGS sequence"/>
</dbReference>
<evidence type="ECO:0000313" key="5">
    <source>
        <dbReference type="EMBL" id="EPS32784.1"/>
    </source>
</evidence>
<feature type="compositionally biased region" description="Polar residues" evidence="3">
    <location>
        <begin position="309"/>
        <end position="324"/>
    </location>
</feature>
<dbReference type="PROSITE" id="PS50103">
    <property type="entry name" value="ZF_C3H1"/>
    <property type="match status" value="2"/>
</dbReference>
<dbReference type="PhylomeDB" id="S7ZQV6"/>
<evidence type="ECO:0000256" key="2">
    <source>
        <dbReference type="SAM" id="Coils"/>
    </source>
</evidence>
<protein>
    <recommendedName>
        <fullName evidence="4">C3H1-type domain-containing protein</fullName>
    </recommendedName>
</protein>
<feature type="domain" description="C3H1-type" evidence="4">
    <location>
        <begin position="431"/>
        <end position="458"/>
    </location>
</feature>
<dbReference type="Gene3D" id="4.10.1000.10">
    <property type="entry name" value="Zinc finger, CCCH-type"/>
    <property type="match status" value="1"/>
</dbReference>
<name>S7ZQV6_PENO1</name>
<evidence type="ECO:0000259" key="4">
    <source>
        <dbReference type="PROSITE" id="PS50103"/>
    </source>
</evidence>
<dbReference type="HOGENOM" id="CLU_031811_0_1_1"/>
<dbReference type="GO" id="GO:0008270">
    <property type="term" value="F:zinc ion binding"/>
    <property type="evidence" value="ECO:0007669"/>
    <property type="project" value="UniProtKB-KW"/>
</dbReference>
<keyword evidence="6" id="KW-1185">Reference proteome</keyword>
<evidence type="ECO:0000313" key="6">
    <source>
        <dbReference type="Proteomes" id="UP000019376"/>
    </source>
</evidence>
<dbReference type="PANTHER" id="PTHR37543">
    <property type="entry name" value="CCCH ZINC FINGER DNA BINDING PROTEIN (AFU_ORTHOLOGUE AFUA_5G12760)"/>
    <property type="match status" value="1"/>
</dbReference>
<keyword evidence="1" id="KW-0479">Metal-binding</keyword>
<reference evidence="5 6" key="1">
    <citation type="journal article" date="2013" name="PLoS ONE">
        <title>Genomic and secretomic analyses reveal unique features of the lignocellulolytic enzyme system of Penicillium decumbens.</title>
        <authorList>
            <person name="Liu G."/>
            <person name="Zhang L."/>
            <person name="Wei X."/>
            <person name="Zou G."/>
            <person name="Qin Y."/>
            <person name="Ma L."/>
            <person name="Li J."/>
            <person name="Zheng H."/>
            <person name="Wang S."/>
            <person name="Wang C."/>
            <person name="Xun L."/>
            <person name="Zhao G.-P."/>
            <person name="Zhou Z."/>
            <person name="Qu Y."/>
        </authorList>
    </citation>
    <scope>NUCLEOTIDE SEQUENCE [LARGE SCALE GENOMIC DNA]</scope>
    <source>
        <strain evidence="6">114-2 / CGMCC 5302</strain>
    </source>
</reference>
<organism evidence="5 6">
    <name type="scientific">Penicillium oxalicum (strain 114-2 / CGMCC 5302)</name>
    <name type="common">Penicillium decumbens</name>
    <dbReference type="NCBI Taxonomy" id="933388"/>
    <lineage>
        <taxon>Eukaryota</taxon>
        <taxon>Fungi</taxon>
        <taxon>Dikarya</taxon>
        <taxon>Ascomycota</taxon>
        <taxon>Pezizomycotina</taxon>
        <taxon>Eurotiomycetes</taxon>
        <taxon>Eurotiomycetidae</taxon>
        <taxon>Eurotiales</taxon>
        <taxon>Aspergillaceae</taxon>
        <taxon>Penicillium</taxon>
    </lineage>
</organism>
<feature type="region of interest" description="Disordered" evidence="3">
    <location>
        <begin position="291"/>
        <end position="324"/>
    </location>
</feature>
<evidence type="ECO:0000256" key="1">
    <source>
        <dbReference type="PROSITE-ProRule" id="PRU00723"/>
    </source>
</evidence>
<sequence>MSPSPYLERYRQLSALDQQKNQLIEDLLERVNELETSFAQEKLDHERETRFNRDIQVHEMELMQQIAQIKTIMDREPFVVVLLDGEGLIFKDEFLQAGENGGRDAADQLYGAIYTYLKSNLPNVNTPKIMMKVYLNAKGFGEQCARNGLFADPAAIHDFIRGFNDTMLCSEIVDVGSGKNSAYNKIQELFQVFLYNCHCHQIFVGCPSNTNYALFFEDVSRDHDLTGRVSLVEGVAFEKELEEVKGLYRIATFPTIFRSAKMAPASAATPWKTTLPARSVLTPSPSRQFSNLVNPPTLSRTSTNTSTSGVALSASTPTQHDSTSDFQKVVRLKPSTLAIPPKTVERNKYGQRVDRFDFKSIPREDLNRLKKLKLCNYHFLLGECPNEDYCYHDHDRKLTKQELHILTAIARMTPCRFGLECDDPECIYGHRCPQSEPGKKTCFRGDNCRFEPIAHGIDTNIVKVTKI</sequence>
<gene>
    <name evidence="5" type="ORF">PDE_07744</name>
</gene>
<keyword evidence="2" id="KW-0175">Coiled coil</keyword>
<keyword evidence="1" id="KW-0863">Zinc-finger</keyword>
<evidence type="ECO:0000256" key="3">
    <source>
        <dbReference type="SAM" id="MobiDB-lite"/>
    </source>
</evidence>